<evidence type="ECO:0000256" key="6">
    <source>
        <dbReference type="ARBA" id="ARBA00022679"/>
    </source>
</evidence>
<keyword evidence="7" id="KW-0259">Enterobactin biosynthesis</keyword>
<evidence type="ECO:0000256" key="3">
    <source>
        <dbReference type="ARBA" id="ARBA00008342"/>
    </source>
</evidence>
<keyword evidence="16" id="KW-1185">Reference proteome</keyword>
<comment type="catalytic activity">
    <reaction evidence="11">
        <text>apo-[peptidyl-carrier protein] + CoA = holo-[peptidyl-carrier protein] + adenosine 3',5'-bisphosphate + H(+)</text>
        <dbReference type="Rhea" id="RHEA:46228"/>
        <dbReference type="Rhea" id="RHEA-COMP:11479"/>
        <dbReference type="Rhea" id="RHEA-COMP:11480"/>
        <dbReference type="ChEBI" id="CHEBI:15378"/>
        <dbReference type="ChEBI" id="CHEBI:29999"/>
        <dbReference type="ChEBI" id="CHEBI:57287"/>
        <dbReference type="ChEBI" id="CHEBI:58343"/>
        <dbReference type="ChEBI" id="CHEBI:64479"/>
    </reaction>
</comment>
<dbReference type="Gene3D" id="3.90.470.20">
    <property type="entry name" value="4'-phosphopantetheinyl transferase domain"/>
    <property type="match status" value="1"/>
</dbReference>
<comment type="similarity">
    <text evidence="3">Belongs to the P-Pant transferase superfamily. EntD family.</text>
</comment>
<keyword evidence="13" id="KW-0460">Magnesium</keyword>
<dbReference type="Pfam" id="PF01648">
    <property type="entry name" value="ACPS"/>
    <property type="match status" value="1"/>
</dbReference>
<comment type="subunit">
    <text evidence="4">EntB, EntD, EntE, and EntF form a multienzyme complex called enterobactin synthase.</text>
</comment>
<protein>
    <recommendedName>
        <fullName evidence="5">Enterobactin synthase component D</fullName>
    </recommendedName>
    <alternativeName>
        <fullName evidence="8">4'-phosphopantetheinyl transferase EntD</fullName>
    </alternativeName>
    <alternativeName>
        <fullName evidence="9">Enterochelin synthase D</fullName>
    </alternativeName>
</protein>
<comment type="catalytic activity">
    <reaction evidence="10">
        <text>apo-[aryl-carrier protein] + CoA = holo-[aryl-carrier protein] + adenosine 3',5'-bisphosphate + H(+)</text>
        <dbReference type="Rhea" id="RHEA:48404"/>
        <dbReference type="Rhea" id="RHEA-COMP:15903"/>
        <dbReference type="Rhea" id="RHEA-COMP:17557"/>
        <dbReference type="ChEBI" id="CHEBI:15378"/>
        <dbReference type="ChEBI" id="CHEBI:29999"/>
        <dbReference type="ChEBI" id="CHEBI:57287"/>
        <dbReference type="ChEBI" id="CHEBI:58343"/>
        <dbReference type="ChEBI" id="CHEBI:64479"/>
    </reaction>
</comment>
<name>A0A5B8UHG4_9BACT</name>
<feature type="binding site" evidence="13">
    <location>
        <position position="104"/>
    </location>
    <ligand>
        <name>Mg(2+)</name>
        <dbReference type="ChEBI" id="CHEBI:18420"/>
    </ligand>
</feature>
<dbReference type="EMBL" id="CP042433">
    <property type="protein sequence ID" value="QEC55938.1"/>
    <property type="molecule type" value="Genomic_DNA"/>
</dbReference>
<dbReference type="SUPFAM" id="SSF56214">
    <property type="entry name" value="4'-phosphopantetheinyl transferase"/>
    <property type="match status" value="2"/>
</dbReference>
<dbReference type="PANTHER" id="PTHR38096:SF1">
    <property type="entry name" value="ENTEROBACTIN SYNTHASE COMPONENT D"/>
    <property type="match status" value="1"/>
</dbReference>
<gene>
    <name evidence="15" type="ORF">FSB75_08525</name>
</gene>
<evidence type="ECO:0000256" key="9">
    <source>
        <dbReference type="ARBA" id="ARBA00031996"/>
    </source>
</evidence>
<evidence type="ECO:0000256" key="7">
    <source>
        <dbReference type="ARBA" id="ARBA00023191"/>
    </source>
</evidence>
<dbReference type="KEGG" id="fgg:FSB75_08525"/>
<feature type="binding site" evidence="12">
    <location>
        <position position="50"/>
    </location>
    <ligand>
        <name>CoA</name>
        <dbReference type="ChEBI" id="CHEBI:57287"/>
    </ligand>
</feature>
<proteinExistence type="inferred from homology"/>
<evidence type="ECO:0000256" key="1">
    <source>
        <dbReference type="ARBA" id="ARBA00003937"/>
    </source>
</evidence>
<dbReference type="RefSeq" id="WP_146785616.1">
    <property type="nucleotide sequence ID" value="NZ_BAABIO010000001.1"/>
</dbReference>
<evidence type="ECO:0000256" key="10">
    <source>
        <dbReference type="ARBA" id="ARBA00049176"/>
    </source>
</evidence>
<evidence type="ECO:0000256" key="12">
    <source>
        <dbReference type="PIRSR" id="PIRSR603542-1"/>
    </source>
</evidence>
<dbReference type="InterPro" id="IPR008278">
    <property type="entry name" value="4-PPantetheinyl_Trfase_dom"/>
</dbReference>
<feature type="binding site" evidence="12">
    <location>
        <begin position="85"/>
        <end position="86"/>
    </location>
    <ligand>
        <name>CoA</name>
        <dbReference type="ChEBI" id="CHEBI:57287"/>
    </ligand>
</feature>
<evidence type="ECO:0000256" key="4">
    <source>
        <dbReference type="ARBA" id="ARBA00011503"/>
    </source>
</evidence>
<dbReference type="GO" id="GO:0000287">
    <property type="term" value="F:magnesium ion binding"/>
    <property type="evidence" value="ECO:0007669"/>
    <property type="project" value="InterPro"/>
</dbReference>
<comment type="cofactor">
    <cofactor evidence="13">
        <name>Mg(2+)</name>
        <dbReference type="ChEBI" id="CHEBI:18420"/>
    </cofactor>
</comment>
<comment type="function">
    <text evidence="1">Involved in the biosynthesis of the siderophore enterobactin (enterochelin), which is a macrocyclic trimeric lactone of N-(2,3-dihydroxybenzoyl)-serine. The serine trilactone serves as a scaffolding for the three catechol functionalities that provide hexadentate coordination for the tightly ligated iron(2+) atoms. Plays an essential role in the assembly of the enterobactin by catalyzing the transfer of the 4'-phosphopantetheine (Ppant) moiety from coenzyme A to the apo-domains of both EntB (ArCP domain) and EntF (PCP domain) to yield their holo-forms which make them competent for the activation of 2,3-dihydroxybenzoate (DHB) and L-serine, respectively.</text>
</comment>
<keyword evidence="13" id="KW-0479">Metal-binding</keyword>
<dbReference type="GO" id="GO:0009366">
    <property type="term" value="C:enterobactin synthetase complex"/>
    <property type="evidence" value="ECO:0007669"/>
    <property type="project" value="InterPro"/>
</dbReference>
<evidence type="ECO:0000256" key="13">
    <source>
        <dbReference type="PIRSR" id="PIRSR603542-2"/>
    </source>
</evidence>
<dbReference type="GO" id="GO:0009239">
    <property type="term" value="P:enterobactin biosynthetic process"/>
    <property type="evidence" value="ECO:0007669"/>
    <property type="project" value="UniProtKB-KW"/>
</dbReference>
<feature type="domain" description="4'-phosphopantetheinyl transferase" evidence="14">
    <location>
        <begin position="100"/>
        <end position="176"/>
    </location>
</feature>
<dbReference type="GO" id="GO:0008897">
    <property type="term" value="F:holo-[acyl-carrier-protein] synthase activity"/>
    <property type="evidence" value="ECO:0007669"/>
    <property type="project" value="InterPro"/>
</dbReference>
<comment type="pathway">
    <text evidence="2">Siderophore biosynthesis; enterobactin biosynthesis.</text>
</comment>
<dbReference type="InterPro" id="IPR003542">
    <property type="entry name" value="Enbac_synth_compD-like"/>
</dbReference>
<feature type="binding site" evidence="13">
    <location>
        <position position="105"/>
    </location>
    <ligand>
        <name>Mg(2+)</name>
        <dbReference type="ChEBI" id="CHEBI:18420"/>
    </ligand>
</feature>
<reference evidence="15 16" key="1">
    <citation type="journal article" date="2015" name="Int. J. Syst. Evol. Microbiol.">
        <title>Flavisolibacter ginsenosidimutans sp. nov., with ginsenoside-converting activity isolated from soil used for cultivating ginseng.</title>
        <authorList>
            <person name="Zhao Y."/>
            <person name="Liu Q."/>
            <person name="Kang M.S."/>
            <person name="Jin F."/>
            <person name="Yu H."/>
            <person name="Im W.T."/>
        </authorList>
    </citation>
    <scope>NUCLEOTIDE SEQUENCE [LARGE SCALE GENOMIC DNA]</scope>
    <source>
        <strain evidence="15 16">Gsoil 636</strain>
    </source>
</reference>
<feature type="binding site" evidence="13">
    <location>
        <position position="106"/>
    </location>
    <ligand>
        <name>Mg(2+)</name>
        <dbReference type="ChEBI" id="CHEBI:18420"/>
    </ligand>
</feature>
<sequence>MPIFFQHEIDEHTRLAVWKIVEDERFFLQYVPLHRAITHPHKRLQHLAGRYLLQYLFPDFPINLIKIADTRKPYLEDEAYHFSISHCSNYAAAIVSKAKRVGVDIEVPTVKVEKIKHKFLHEEELNWQSAIGNRRTESEAINQSTAQLLNQLTLLWSAKEAVFKWWSYGAVDFSEMIRLQPFGLQPEGMIEGAFVGEAVYPLQAHYKLFDGICLAWIAQDLHK</sequence>
<evidence type="ECO:0000259" key="14">
    <source>
        <dbReference type="Pfam" id="PF01648"/>
    </source>
</evidence>
<organism evidence="15 16">
    <name type="scientific">Flavisolibacter ginsenosidimutans</name>
    <dbReference type="NCBI Taxonomy" id="661481"/>
    <lineage>
        <taxon>Bacteria</taxon>
        <taxon>Pseudomonadati</taxon>
        <taxon>Bacteroidota</taxon>
        <taxon>Chitinophagia</taxon>
        <taxon>Chitinophagales</taxon>
        <taxon>Chitinophagaceae</taxon>
        <taxon>Flavisolibacter</taxon>
    </lineage>
</organism>
<evidence type="ECO:0000256" key="11">
    <source>
        <dbReference type="ARBA" id="ARBA00049191"/>
    </source>
</evidence>
<dbReference type="OrthoDB" id="1190494at2"/>
<evidence type="ECO:0000313" key="15">
    <source>
        <dbReference type="EMBL" id="QEC55938.1"/>
    </source>
</evidence>
<keyword evidence="6 15" id="KW-0808">Transferase</keyword>
<evidence type="ECO:0000256" key="2">
    <source>
        <dbReference type="ARBA" id="ARBA00004993"/>
    </source>
</evidence>
<dbReference type="Proteomes" id="UP000321204">
    <property type="component" value="Chromosome"/>
</dbReference>
<dbReference type="GO" id="GO:0005886">
    <property type="term" value="C:plasma membrane"/>
    <property type="evidence" value="ECO:0007669"/>
    <property type="project" value="TreeGrafter"/>
</dbReference>
<feature type="binding site" evidence="12">
    <location>
        <position position="104"/>
    </location>
    <ligand>
        <name>CoA</name>
        <dbReference type="ChEBI" id="CHEBI:57287"/>
    </ligand>
</feature>
<dbReference type="InterPro" id="IPR037143">
    <property type="entry name" value="4-PPantetheinyl_Trfase_dom_sf"/>
</dbReference>
<dbReference type="AlphaFoldDB" id="A0A5B8UHG4"/>
<dbReference type="PANTHER" id="PTHR38096">
    <property type="entry name" value="ENTEROBACTIN SYNTHASE COMPONENT D"/>
    <property type="match status" value="1"/>
</dbReference>
<evidence type="ECO:0000313" key="16">
    <source>
        <dbReference type="Proteomes" id="UP000321204"/>
    </source>
</evidence>
<feature type="binding site" evidence="12">
    <location>
        <position position="160"/>
    </location>
    <ligand>
        <name>CoA</name>
        <dbReference type="ChEBI" id="CHEBI:57287"/>
    </ligand>
</feature>
<feature type="binding site" evidence="12">
    <location>
        <position position="164"/>
    </location>
    <ligand>
        <name>CoA</name>
        <dbReference type="ChEBI" id="CHEBI:57287"/>
    </ligand>
</feature>
<evidence type="ECO:0000256" key="8">
    <source>
        <dbReference type="ARBA" id="ARBA00029894"/>
    </source>
</evidence>
<evidence type="ECO:0000256" key="5">
    <source>
        <dbReference type="ARBA" id="ARBA00019087"/>
    </source>
</evidence>
<accession>A0A5B8UHG4</accession>